<sequence>MSRHNSQQNNNNNNHGSGHLWNSLTPPLTIPTNNIQHEQQLPHVIDVNNDNTDDIDMNPSPSTSVTSWQSCTSTETRSSQEKCADELYDQIEDLICEYMRECQRHYLHCRVLRWHLEDDTSKQFSAVIVINPPTTKN</sequence>
<feature type="compositionally biased region" description="Low complexity" evidence="1">
    <location>
        <begin position="1"/>
        <end position="18"/>
    </location>
</feature>
<proteinExistence type="predicted"/>
<name>A0A815THG0_9BILA</name>
<comment type="caution">
    <text evidence="2">The sequence shown here is derived from an EMBL/GenBank/DDBJ whole genome shotgun (WGS) entry which is preliminary data.</text>
</comment>
<feature type="region of interest" description="Disordered" evidence="1">
    <location>
        <begin position="1"/>
        <end position="71"/>
    </location>
</feature>
<dbReference type="Proteomes" id="UP000663891">
    <property type="component" value="Unassembled WGS sequence"/>
</dbReference>
<organism evidence="2 4">
    <name type="scientific">Adineta steineri</name>
    <dbReference type="NCBI Taxonomy" id="433720"/>
    <lineage>
        <taxon>Eukaryota</taxon>
        <taxon>Metazoa</taxon>
        <taxon>Spiralia</taxon>
        <taxon>Gnathifera</taxon>
        <taxon>Rotifera</taxon>
        <taxon>Eurotatoria</taxon>
        <taxon>Bdelloidea</taxon>
        <taxon>Adinetida</taxon>
        <taxon>Adinetidae</taxon>
        <taxon>Adineta</taxon>
    </lineage>
</organism>
<dbReference type="EMBL" id="CAJOAY010005865">
    <property type="protein sequence ID" value="CAF4122380.1"/>
    <property type="molecule type" value="Genomic_DNA"/>
</dbReference>
<evidence type="ECO:0000256" key="1">
    <source>
        <dbReference type="SAM" id="MobiDB-lite"/>
    </source>
</evidence>
<feature type="compositionally biased region" description="Polar residues" evidence="1">
    <location>
        <begin position="20"/>
        <end position="39"/>
    </location>
</feature>
<protein>
    <submittedName>
        <fullName evidence="2">Uncharacterized protein</fullName>
    </submittedName>
</protein>
<accession>A0A815THG0</accession>
<evidence type="ECO:0000313" key="3">
    <source>
        <dbReference type="EMBL" id="CAF4122380.1"/>
    </source>
</evidence>
<dbReference type="OrthoDB" id="10058799at2759"/>
<gene>
    <name evidence="3" type="ORF">OKA104_LOCUS36802</name>
    <name evidence="2" type="ORF">VCS650_LOCUS42479</name>
</gene>
<evidence type="ECO:0000313" key="2">
    <source>
        <dbReference type="EMBL" id="CAF1505431.1"/>
    </source>
</evidence>
<dbReference type="Proteomes" id="UP000663881">
    <property type="component" value="Unassembled WGS sequence"/>
</dbReference>
<reference evidence="2" key="1">
    <citation type="submission" date="2021-02" db="EMBL/GenBank/DDBJ databases">
        <authorList>
            <person name="Nowell W R."/>
        </authorList>
    </citation>
    <scope>NUCLEOTIDE SEQUENCE</scope>
</reference>
<feature type="compositionally biased region" description="Polar residues" evidence="1">
    <location>
        <begin position="59"/>
        <end position="71"/>
    </location>
</feature>
<dbReference type="EMBL" id="CAJNON010002269">
    <property type="protein sequence ID" value="CAF1505431.1"/>
    <property type="molecule type" value="Genomic_DNA"/>
</dbReference>
<dbReference type="AlphaFoldDB" id="A0A815THG0"/>
<evidence type="ECO:0000313" key="4">
    <source>
        <dbReference type="Proteomes" id="UP000663891"/>
    </source>
</evidence>